<dbReference type="GO" id="GO:0009061">
    <property type="term" value="P:anaerobic respiration"/>
    <property type="evidence" value="ECO:0007669"/>
    <property type="project" value="TreeGrafter"/>
</dbReference>
<evidence type="ECO:0000313" key="11">
    <source>
        <dbReference type="Proteomes" id="UP001336250"/>
    </source>
</evidence>
<keyword evidence="5" id="KW-0574">Periplasm</keyword>
<evidence type="ECO:0000259" key="8">
    <source>
        <dbReference type="Pfam" id="PF01568"/>
    </source>
</evidence>
<dbReference type="CDD" id="cd02769">
    <property type="entry name" value="MopB_DMSOR-BSOR-TMAOR"/>
    <property type="match status" value="1"/>
</dbReference>
<evidence type="ECO:0000256" key="1">
    <source>
        <dbReference type="ARBA" id="ARBA00001942"/>
    </source>
</evidence>
<organism evidence="10 11">
    <name type="scientific">Aquincola agrisoli</name>
    <dbReference type="NCBI Taxonomy" id="3119538"/>
    <lineage>
        <taxon>Bacteria</taxon>
        <taxon>Pseudomonadati</taxon>
        <taxon>Pseudomonadota</taxon>
        <taxon>Betaproteobacteria</taxon>
        <taxon>Burkholderiales</taxon>
        <taxon>Sphaerotilaceae</taxon>
        <taxon>Aquincola</taxon>
    </lineage>
</organism>
<dbReference type="InterPro" id="IPR006656">
    <property type="entry name" value="Mopterin_OxRdtase"/>
</dbReference>
<dbReference type="CDD" id="cd02793">
    <property type="entry name" value="MopB_CT_DMSOR-BSOR-TMAOR"/>
    <property type="match status" value="1"/>
</dbReference>
<dbReference type="SUPFAM" id="SSF53706">
    <property type="entry name" value="Formate dehydrogenase/DMSO reductase, domains 1-3"/>
    <property type="match status" value="1"/>
</dbReference>
<dbReference type="PROSITE" id="PS00932">
    <property type="entry name" value="MOLYBDOPTERIN_PROK_3"/>
    <property type="match status" value="1"/>
</dbReference>
<dbReference type="Pfam" id="PF00384">
    <property type="entry name" value="Molybdopterin"/>
    <property type="match status" value="1"/>
</dbReference>
<dbReference type="InterPro" id="IPR050612">
    <property type="entry name" value="Prok_Mopterin_Oxidored"/>
</dbReference>
<evidence type="ECO:0000313" key="10">
    <source>
        <dbReference type="EMBL" id="MEF7613558.1"/>
    </source>
</evidence>
<feature type="domain" description="Molybdopterin oxidoreductase" evidence="7">
    <location>
        <begin position="47"/>
        <end position="503"/>
    </location>
</feature>
<feature type="domain" description="Molybdopterin oxidoreductase N-terminal" evidence="9">
    <location>
        <begin position="4"/>
        <end position="43"/>
    </location>
</feature>
<dbReference type="RefSeq" id="WP_332288501.1">
    <property type="nucleotide sequence ID" value="NZ_JAZIBG010000019.1"/>
</dbReference>
<dbReference type="InterPro" id="IPR041460">
    <property type="entry name" value="Molybdopterin_N"/>
</dbReference>
<dbReference type="InterPro" id="IPR009010">
    <property type="entry name" value="Asp_de-COase-like_dom_sf"/>
</dbReference>
<dbReference type="Proteomes" id="UP001336250">
    <property type="component" value="Unassembled WGS sequence"/>
</dbReference>
<dbReference type="GO" id="GO:0016491">
    <property type="term" value="F:oxidoreductase activity"/>
    <property type="evidence" value="ECO:0007669"/>
    <property type="project" value="UniProtKB-KW"/>
</dbReference>
<dbReference type="InterPro" id="IPR041954">
    <property type="entry name" value="CT_DMSOR/BSOR/TMAOR"/>
</dbReference>
<accession>A0AAW9Q0G0</accession>
<dbReference type="Gene3D" id="2.40.40.20">
    <property type="match status" value="1"/>
</dbReference>
<evidence type="ECO:0000256" key="6">
    <source>
        <dbReference type="ARBA" id="ARBA00023002"/>
    </source>
</evidence>
<proteinExistence type="inferred from homology"/>
<dbReference type="GO" id="GO:0009055">
    <property type="term" value="F:electron transfer activity"/>
    <property type="evidence" value="ECO:0007669"/>
    <property type="project" value="TreeGrafter"/>
</dbReference>
<dbReference type="GO" id="GO:0043546">
    <property type="term" value="F:molybdopterin cofactor binding"/>
    <property type="evidence" value="ECO:0007669"/>
    <property type="project" value="InterPro"/>
</dbReference>
<gene>
    <name evidence="10" type="ORF">V4F39_06500</name>
</gene>
<keyword evidence="4" id="KW-0479">Metal-binding</keyword>
<dbReference type="PANTHER" id="PTHR43742">
    <property type="entry name" value="TRIMETHYLAMINE-N-OXIDE REDUCTASE"/>
    <property type="match status" value="1"/>
</dbReference>
<dbReference type="GO" id="GO:0030288">
    <property type="term" value="C:outer membrane-bounded periplasmic space"/>
    <property type="evidence" value="ECO:0007669"/>
    <property type="project" value="TreeGrafter"/>
</dbReference>
<dbReference type="EMBL" id="JAZIBG010000019">
    <property type="protein sequence ID" value="MEF7613558.1"/>
    <property type="molecule type" value="Genomic_DNA"/>
</dbReference>
<dbReference type="InterPro" id="IPR006655">
    <property type="entry name" value="Mopterin_OxRdtase_prok_CS"/>
</dbReference>
<keyword evidence="6" id="KW-0560">Oxidoreductase</keyword>
<dbReference type="Pfam" id="PF18364">
    <property type="entry name" value="Molybdopterin_N"/>
    <property type="match status" value="1"/>
</dbReference>
<name>A0AAW9Q0G0_9BURK</name>
<dbReference type="SUPFAM" id="SSF50692">
    <property type="entry name" value="ADC-like"/>
    <property type="match status" value="1"/>
</dbReference>
<evidence type="ECO:0000259" key="7">
    <source>
        <dbReference type="Pfam" id="PF00384"/>
    </source>
</evidence>
<feature type="domain" description="Molybdopterin dinucleotide-binding" evidence="8">
    <location>
        <begin position="616"/>
        <end position="731"/>
    </location>
</feature>
<dbReference type="InterPro" id="IPR006657">
    <property type="entry name" value="MoPterin_dinucl-bd_dom"/>
</dbReference>
<reference evidence="10 11" key="1">
    <citation type="submission" date="2024-02" db="EMBL/GenBank/DDBJ databases">
        <title>Genome sequence of Aquincola sp. MAHUQ-54.</title>
        <authorList>
            <person name="Huq M.A."/>
        </authorList>
    </citation>
    <scope>NUCLEOTIDE SEQUENCE [LARGE SCALE GENOMIC DNA]</scope>
    <source>
        <strain evidence="10 11">MAHUQ-54</strain>
    </source>
</reference>
<dbReference type="Gene3D" id="3.90.55.10">
    <property type="entry name" value="Dimethylsulfoxide Reductase, domain 3"/>
    <property type="match status" value="1"/>
</dbReference>
<dbReference type="GO" id="GO:0030151">
    <property type="term" value="F:molybdenum ion binding"/>
    <property type="evidence" value="ECO:0007669"/>
    <property type="project" value="TreeGrafter"/>
</dbReference>
<keyword evidence="11" id="KW-1185">Reference proteome</keyword>
<comment type="caution">
    <text evidence="10">The sequence shown here is derived from an EMBL/GenBank/DDBJ whole genome shotgun (WGS) entry which is preliminary data.</text>
</comment>
<dbReference type="PANTHER" id="PTHR43742:SF10">
    <property type="entry name" value="TRIMETHYLAMINE-N-OXIDE REDUCTASE 2"/>
    <property type="match status" value="1"/>
</dbReference>
<comment type="similarity">
    <text evidence="2">Belongs to the prokaryotic molybdopterin-containing oxidoreductase family.</text>
</comment>
<evidence type="ECO:0000256" key="3">
    <source>
        <dbReference type="ARBA" id="ARBA00022505"/>
    </source>
</evidence>
<dbReference type="AlphaFoldDB" id="A0AAW9Q0G0"/>
<dbReference type="Pfam" id="PF01568">
    <property type="entry name" value="Molydop_binding"/>
    <property type="match status" value="1"/>
</dbReference>
<evidence type="ECO:0000259" key="9">
    <source>
        <dbReference type="Pfam" id="PF18364"/>
    </source>
</evidence>
<evidence type="ECO:0000256" key="5">
    <source>
        <dbReference type="ARBA" id="ARBA00022764"/>
    </source>
</evidence>
<comment type="cofactor">
    <cofactor evidence="1">
        <name>Mo-bis(molybdopterin guanine dinucleotide)</name>
        <dbReference type="ChEBI" id="CHEBI:60539"/>
    </cofactor>
</comment>
<dbReference type="Gene3D" id="3.40.228.10">
    <property type="entry name" value="Dimethylsulfoxide Reductase, domain 2"/>
    <property type="match status" value="1"/>
</dbReference>
<keyword evidence="3" id="KW-0500">Molybdenum</keyword>
<evidence type="ECO:0000256" key="2">
    <source>
        <dbReference type="ARBA" id="ARBA00010312"/>
    </source>
</evidence>
<sequence>MLSHSAHWGVFRAAWDGGRLTVQPHPGDPDPNPIIDNLPSALRHPVRVTQPMVRRGWLARGPGPDATRGLDGFVPMAWSEVLDRLAAELRRVKDTHGAEAVFGGSYGWSSAGRFHHAQSQVHRFLNTVLGGYVRSVNSYSAGASGPMLPHIMGTMEEVARRNVTWEQIVDHTDVVLAFGGMALKNSRVASGGISRHVERDAMRQAAARGCRFVNISPLKTDLPEEAAFDWLPVVPGTDTALMLGMVHQLVAEGRHDRAFIASHCDGWEAFEAYLMGRDDGVPKSCDWAAGVCGIPADTLKALARSLVGKRVLVVVAHSLQRAEHGEQPVWMGAVLACALGQIGLPGGGYNYALGTLAHYGKRNNAVAAPALPQGSNGVKDFIPVARISDMLLNPGQPFDYNGQRRHYPHIRLAYWAGGNPFHHHQDLQRLAEAFRRLDTFVVHETAWTATARHADIVLPCTMTLEREDIGGTPTDPMLVAMRRVAPPIGQARDDYDIFCSLARRLGGLEAFSEGRSSQQWLRHLYARVQQGLQAMDLEAPDFDTFWERGELMLPQKPDDGGLLRAFRDDPAGARLATPSGRIQISSPAVAAFGYADCPGHPAWLPPRHAPDATHPLWLVANQPHTKLHSQLDFGAYSQAAKRQGREVCTMHVNAARARGIREGDIVRLFNEVGACLASAHLSTDLREDVVQLPTGAWYDPAVDAQGRPLCAHGNPNVLTRDIGTSSLAQGCAGQLGTVQVERFDEPLPPIRAFDSPEPPAA</sequence>
<dbReference type="Gene3D" id="3.40.50.740">
    <property type="match status" value="1"/>
</dbReference>
<protein>
    <submittedName>
        <fullName evidence="10">Molybdopterin guanine dinucleotide-containing S/N-oxide reductase</fullName>
    </submittedName>
</protein>
<evidence type="ECO:0000256" key="4">
    <source>
        <dbReference type="ARBA" id="ARBA00022723"/>
    </source>
</evidence>